<dbReference type="SUPFAM" id="SSF52540">
    <property type="entry name" value="P-loop containing nucleoside triphosphate hydrolases"/>
    <property type="match status" value="1"/>
</dbReference>
<sequence length="251" mass="28163">MIKTRTGDKERGDVIVAQAAPRAVAAQRSMIEIRGLSQSYGPHRVLDAVNLEVAPFERCALVGRNGAGKSTLIHTMLGLMPARRGQIHLHGISTRKNGWKRYVSYLPEKFHLYQNLTGYENLTFFNALTAGALDEARAEEVLRAVSLWEVRHTVVNTYSKGMLQRLGLALMLYFDTEIIILDEPTSGLDPIGREEILTIIRNLTDKTILMASHHFDEIRRVCTHVAMLEDGKVTKYSIDEFSTLYFSGDSA</sequence>
<dbReference type="RefSeq" id="WP_285521058.1">
    <property type="nucleotide sequence ID" value="NZ_JASNGB010000010.1"/>
</dbReference>
<dbReference type="InterPro" id="IPR003593">
    <property type="entry name" value="AAA+_ATPase"/>
</dbReference>
<feature type="domain" description="ABC transporter" evidence="4">
    <location>
        <begin position="31"/>
        <end position="250"/>
    </location>
</feature>
<dbReference type="Proteomes" id="UP001302059">
    <property type="component" value="Unassembled WGS sequence"/>
</dbReference>
<dbReference type="Gene3D" id="3.40.50.300">
    <property type="entry name" value="P-loop containing nucleotide triphosphate hydrolases"/>
    <property type="match status" value="1"/>
</dbReference>
<keyword evidence="1" id="KW-0813">Transport</keyword>
<dbReference type="SMART" id="SM00382">
    <property type="entry name" value="AAA"/>
    <property type="match status" value="1"/>
</dbReference>
<evidence type="ECO:0000256" key="3">
    <source>
        <dbReference type="ARBA" id="ARBA00022840"/>
    </source>
</evidence>
<gene>
    <name evidence="5" type="ORF">QOL99_02615</name>
</gene>
<evidence type="ECO:0000313" key="5">
    <source>
        <dbReference type="EMBL" id="MDL2343037.1"/>
    </source>
</evidence>
<keyword evidence="2" id="KW-0547">Nucleotide-binding</keyword>
<keyword evidence="3 5" id="KW-0067">ATP-binding</keyword>
<dbReference type="InterPro" id="IPR027417">
    <property type="entry name" value="P-loop_NTPase"/>
</dbReference>
<dbReference type="InterPro" id="IPR003439">
    <property type="entry name" value="ABC_transporter-like_ATP-bd"/>
</dbReference>
<dbReference type="InterPro" id="IPR051782">
    <property type="entry name" value="ABC_Transporter_VariousFunc"/>
</dbReference>
<dbReference type="InterPro" id="IPR017871">
    <property type="entry name" value="ABC_transporter-like_CS"/>
</dbReference>
<evidence type="ECO:0000259" key="4">
    <source>
        <dbReference type="PROSITE" id="PS50893"/>
    </source>
</evidence>
<evidence type="ECO:0000256" key="1">
    <source>
        <dbReference type="ARBA" id="ARBA00022448"/>
    </source>
</evidence>
<protein>
    <submittedName>
        <fullName evidence="5">ABC transporter ATP-binding protein</fullName>
    </submittedName>
</protein>
<keyword evidence="6" id="KW-1185">Reference proteome</keyword>
<evidence type="ECO:0000313" key="6">
    <source>
        <dbReference type="Proteomes" id="UP001302059"/>
    </source>
</evidence>
<dbReference type="CDD" id="cd03230">
    <property type="entry name" value="ABC_DR_subfamily_A"/>
    <property type="match status" value="1"/>
</dbReference>
<comment type="caution">
    <text evidence="5">The sequence shown here is derived from an EMBL/GenBank/DDBJ whole genome shotgun (WGS) entry which is preliminary data.</text>
</comment>
<dbReference type="GO" id="GO:0005524">
    <property type="term" value="F:ATP binding"/>
    <property type="evidence" value="ECO:0007669"/>
    <property type="project" value="UniProtKB-KW"/>
</dbReference>
<dbReference type="PANTHER" id="PTHR42939:SF1">
    <property type="entry name" value="ABC TRANSPORTER ATP-BINDING PROTEIN ALBC-RELATED"/>
    <property type="match status" value="1"/>
</dbReference>
<organism evidence="5 6">
    <name type="scientific">Deinococcus rhizophilus</name>
    <dbReference type="NCBI Taxonomy" id="3049544"/>
    <lineage>
        <taxon>Bacteria</taxon>
        <taxon>Thermotogati</taxon>
        <taxon>Deinococcota</taxon>
        <taxon>Deinococci</taxon>
        <taxon>Deinococcales</taxon>
        <taxon>Deinococcaceae</taxon>
        <taxon>Deinococcus</taxon>
    </lineage>
</organism>
<dbReference type="PROSITE" id="PS00211">
    <property type="entry name" value="ABC_TRANSPORTER_1"/>
    <property type="match status" value="1"/>
</dbReference>
<dbReference type="Pfam" id="PF00005">
    <property type="entry name" value="ABC_tran"/>
    <property type="match status" value="1"/>
</dbReference>
<accession>A0ABT7JEP1</accession>
<reference evidence="5 6" key="1">
    <citation type="submission" date="2023-05" db="EMBL/GenBank/DDBJ databases">
        <authorList>
            <person name="Gao F."/>
        </authorList>
    </citation>
    <scope>NUCLEOTIDE SEQUENCE [LARGE SCALE GENOMIC DNA]</scope>
    <source>
        <strain evidence="5 6">MIMF12</strain>
    </source>
</reference>
<evidence type="ECO:0000256" key="2">
    <source>
        <dbReference type="ARBA" id="ARBA00022741"/>
    </source>
</evidence>
<dbReference type="EMBL" id="JASNGB010000010">
    <property type="protein sequence ID" value="MDL2343037.1"/>
    <property type="molecule type" value="Genomic_DNA"/>
</dbReference>
<proteinExistence type="predicted"/>
<dbReference type="PANTHER" id="PTHR42939">
    <property type="entry name" value="ABC TRANSPORTER ATP-BINDING PROTEIN ALBC-RELATED"/>
    <property type="match status" value="1"/>
</dbReference>
<dbReference type="PROSITE" id="PS50893">
    <property type="entry name" value="ABC_TRANSPORTER_2"/>
    <property type="match status" value="1"/>
</dbReference>
<name>A0ABT7JEP1_9DEIO</name>